<reference evidence="2 3" key="1">
    <citation type="submission" date="2021-06" db="EMBL/GenBank/DDBJ databases">
        <authorList>
            <person name="Palmer J.M."/>
        </authorList>
    </citation>
    <scope>NUCLEOTIDE SEQUENCE [LARGE SCALE GENOMIC DNA]</scope>
    <source>
        <strain evidence="2 3">GA_2019</strain>
        <tissue evidence="2">Muscle</tissue>
    </source>
</reference>
<organism evidence="2 3">
    <name type="scientific">Goodea atripinnis</name>
    <dbReference type="NCBI Taxonomy" id="208336"/>
    <lineage>
        <taxon>Eukaryota</taxon>
        <taxon>Metazoa</taxon>
        <taxon>Chordata</taxon>
        <taxon>Craniata</taxon>
        <taxon>Vertebrata</taxon>
        <taxon>Euteleostomi</taxon>
        <taxon>Actinopterygii</taxon>
        <taxon>Neopterygii</taxon>
        <taxon>Teleostei</taxon>
        <taxon>Neoteleostei</taxon>
        <taxon>Acanthomorphata</taxon>
        <taxon>Ovalentaria</taxon>
        <taxon>Atherinomorphae</taxon>
        <taxon>Cyprinodontiformes</taxon>
        <taxon>Goodeidae</taxon>
        <taxon>Goodea</taxon>
    </lineage>
</organism>
<dbReference type="EMBL" id="JAHRIO010050823">
    <property type="protein sequence ID" value="MEQ2174943.1"/>
    <property type="molecule type" value="Genomic_DNA"/>
</dbReference>
<proteinExistence type="predicted"/>
<gene>
    <name evidence="2" type="ORF">GOODEAATRI_012934</name>
</gene>
<keyword evidence="3" id="KW-1185">Reference proteome</keyword>
<evidence type="ECO:0000313" key="3">
    <source>
        <dbReference type="Proteomes" id="UP001476798"/>
    </source>
</evidence>
<feature type="compositionally biased region" description="Polar residues" evidence="1">
    <location>
        <begin position="56"/>
        <end position="70"/>
    </location>
</feature>
<feature type="region of interest" description="Disordered" evidence="1">
    <location>
        <begin position="21"/>
        <end position="81"/>
    </location>
</feature>
<accession>A0ABV0NWT0</accession>
<comment type="caution">
    <text evidence="2">The sequence shown here is derived from an EMBL/GenBank/DDBJ whole genome shotgun (WGS) entry which is preliminary data.</text>
</comment>
<evidence type="ECO:0000256" key="1">
    <source>
        <dbReference type="SAM" id="MobiDB-lite"/>
    </source>
</evidence>
<protein>
    <recommendedName>
        <fullName evidence="4">Prolactin receptor</fullName>
    </recommendedName>
</protein>
<sequence>MFLRQKNIHHISTLDSEGVKKPLSSWRLNSGDTSEPLPLPEWEQDSRPKTLKGECVSNSSERGSGEQKIQSPEPGCFSESTGILPLPARDLSVMFPPAALKKTNPALCGECSSVRAPVERGQALQ</sequence>
<evidence type="ECO:0000313" key="2">
    <source>
        <dbReference type="EMBL" id="MEQ2174943.1"/>
    </source>
</evidence>
<dbReference type="Proteomes" id="UP001476798">
    <property type="component" value="Unassembled WGS sequence"/>
</dbReference>
<evidence type="ECO:0008006" key="4">
    <source>
        <dbReference type="Google" id="ProtNLM"/>
    </source>
</evidence>
<name>A0ABV0NWT0_9TELE</name>